<evidence type="ECO:0000313" key="3">
    <source>
        <dbReference type="EMBL" id="CAL1151588.1"/>
    </source>
</evidence>
<keyword evidence="4" id="KW-1185">Reference proteome</keyword>
<accession>A0A9P1CWH6</accession>
<feature type="region of interest" description="Disordered" evidence="1">
    <location>
        <begin position="1"/>
        <end position="24"/>
    </location>
</feature>
<dbReference type="EMBL" id="CAMXCT010002446">
    <property type="protein sequence ID" value="CAI3998213.1"/>
    <property type="molecule type" value="Genomic_DNA"/>
</dbReference>
<evidence type="ECO:0000313" key="4">
    <source>
        <dbReference type="Proteomes" id="UP001152797"/>
    </source>
</evidence>
<dbReference type="SUPFAM" id="SSF52540">
    <property type="entry name" value="P-loop containing nucleoside triphosphate hydrolases"/>
    <property type="match status" value="1"/>
</dbReference>
<dbReference type="OrthoDB" id="10258874at2759"/>
<dbReference type="EMBL" id="CAMXCT030002446">
    <property type="protein sequence ID" value="CAL4785525.1"/>
    <property type="molecule type" value="Genomic_DNA"/>
</dbReference>
<sequence>MFHRCSASKQEQFPRASDIEADIKKQEETAVKEKKFKEDDEQQEEAPQMKLKFAPDLVIQSEQFLKRWCPKRPANCHTIPRVLPTVSGNEFRAIKNLPVDERWQLQLALKKRNSLALAGAGSFDPKLDSDPSNPVYTQWVHESMTQNKLACVTAGKEFTWGANVPASTVVVTKSFAETTSVAGMLQYVGRAARRGLTTHGQAIFERDEDLQRIFASPDGLSTEALTMERYAAPRPNVVGWWVDIVLMDSRWGFSFFSEDHGLFLRFTLW</sequence>
<gene>
    <name evidence="2" type="ORF">C1SCF055_LOCUS24530</name>
</gene>
<dbReference type="InterPro" id="IPR027417">
    <property type="entry name" value="P-loop_NTPase"/>
</dbReference>
<dbReference type="Gene3D" id="3.40.50.300">
    <property type="entry name" value="P-loop containing nucleotide triphosphate hydrolases"/>
    <property type="match status" value="1"/>
</dbReference>
<evidence type="ECO:0000256" key="1">
    <source>
        <dbReference type="SAM" id="MobiDB-lite"/>
    </source>
</evidence>
<organism evidence="2">
    <name type="scientific">Cladocopium goreaui</name>
    <dbReference type="NCBI Taxonomy" id="2562237"/>
    <lineage>
        <taxon>Eukaryota</taxon>
        <taxon>Sar</taxon>
        <taxon>Alveolata</taxon>
        <taxon>Dinophyceae</taxon>
        <taxon>Suessiales</taxon>
        <taxon>Symbiodiniaceae</taxon>
        <taxon>Cladocopium</taxon>
    </lineage>
</organism>
<dbReference type="AlphaFoldDB" id="A0A9P1CWH6"/>
<comment type="caution">
    <text evidence="2">The sequence shown here is derived from an EMBL/GenBank/DDBJ whole genome shotgun (WGS) entry which is preliminary data.</text>
</comment>
<protein>
    <submittedName>
        <fullName evidence="2">Uncharacterized protein</fullName>
    </submittedName>
</protein>
<reference evidence="2" key="1">
    <citation type="submission" date="2022-10" db="EMBL/GenBank/DDBJ databases">
        <authorList>
            <person name="Chen Y."/>
            <person name="Dougan E. K."/>
            <person name="Chan C."/>
            <person name="Rhodes N."/>
            <person name="Thang M."/>
        </authorList>
    </citation>
    <scope>NUCLEOTIDE SEQUENCE</scope>
</reference>
<evidence type="ECO:0000313" key="2">
    <source>
        <dbReference type="EMBL" id="CAI3998213.1"/>
    </source>
</evidence>
<name>A0A9P1CWH6_9DINO</name>
<proteinExistence type="predicted"/>
<dbReference type="Proteomes" id="UP001152797">
    <property type="component" value="Unassembled WGS sequence"/>
</dbReference>
<dbReference type="EMBL" id="CAMXCT020002446">
    <property type="protein sequence ID" value="CAL1151588.1"/>
    <property type="molecule type" value="Genomic_DNA"/>
</dbReference>
<reference evidence="3" key="2">
    <citation type="submission" date="2024-04" db="EMBL/GenBank/DDBJ databases">
        <authorList>
            <person name="Chen Y."/>
            <person name="Shah S."/>
            <person name="Dougan E. K."/>
            <person name="Thang M."/>
            <person name="Chan C."/>
        </authorList>
    </citation>
    <scope>NUCLEOTIDE SEQUENCE [LARGE SCALE GENOMIC DNA]</scope>
</reference>